<feature type="compositionally biased region" description="Polar residues" evidence="6">
    <location>
        <begin position="883"/>
        <end position="896"/>
    </location>
</feature>
<dbReference type="UniPathway" id="UPA00694"/>
<evidence type="ECO:0000256" key="7">
    <source>
        <dbReference type="SAM" id="SignalP"/>
    </source>
</evidence>
<evidence type="ECO:0000256" key="5">
    <source>
        <dbReference type="ARBA" id="ARBA00022916"/>
    </source>
</evidence>
<dbReference type="Proteomes" id="UP000295182">
    <property type="component" value="Unassembled WGS sequence"/>
</dbReference>
<evidence type="ECO:0000256" key="1">
    <source>
        <dbReference type="ARBA" id="ARBA00005186"/>
    </source>
</evidence>
<dbReference type="GO" id="GO:0030244">
    <property type="term" value="P:cellulose biosynthetic process"/>
    <property type="evidence" value="ECO:0007669"/>
    <property type="project" value="UniProtKB-KW"/>
</dbReference>
<keyword evidence="2 7" id="KW-0732">Signal</keyword>
<evidence type="ECO:0000256" key="4">
    <source>
        <dbReference type="ARBA" id="ARBA00022803"/>
    </source>
</evidence>
<dbReference type="RefSeq" id="WP_132750458.1">
    <property type="nucleotide sequence ID" value="NZ_QXNC01000026.1"/>
</dbReference>
<comment type="pathway">
    <text evidence="1">Glycan metabolism; bacterial cellulose biosynthesis.</text>
</comment>
<gene>
    <name evidence="9" type="ORF">EV674_12741</name>
</gene>
<feature type="signal peptide" evidence="7">
    <location>
        <begin position="1"/>
        <end position="28"/>
    </location>
</feature>
<dbReference type="InterPro" id="IPR003921">
    <property type="entry name" value="Cell_synth_C"/>
</dbReference>
<sequence length="1347" mass="146017">MRGAPFSSHGWCVVVAACVASVPVQALAQTKASTPSSTQVELLRGAQMWSAKNRADLARQLIEKLLLADRYSPVGLASLGELALRENKTEEAQRILATLRAQHPQSPFTKELEMLVQVYGPEREKLAQMRLMARAGRMDEAAQMARTLFPAGPPTIGSLALEYFQIVGGATGQGAYAQRHLQRLYQQTGESRYQLALLDMQLAQGTRAHTLLSAIEALAGQADVDTLALQALWRRALAQQGDNAAAARSAQRFLRLFPGDTAMVERLAALQQAQERVQQRAQDPAQVARNAALQALEQGNAALAEEKLQLVLALRPRDADSIGNLGLIRLRQGQHAQAQELLGQAYALSGQEKWAKLQSTARFWGLLRQTELALDQNEIDTAEGLARKALALQPASPEALNTLAGIRTLQNALPEAQMLYEQALQHDADNSDALKGLARVYARQGQPDQGLALLEKAVASHADLAGKLAGPRADLLQEQAKAFVQAQRPGAALRALETAVALEPDNPWVRHSLAQLYVRLRLPQEALHAMDEGVALAPGAAPMRYARALIRSALDDESGALADMAHIAPADRTEGMQELVQRASVNQLIAQATNSATPASDTDTHSLLERAEALAKNDADLLYAVANAWFKRGQPHSGVAVFDRLQERAGPLPVPVQLDHTALLHRAQNDAAVAQRLPLLLAHLQWSSAQEAQLLALYGNHQERQIERQRAAGQPGQALELAHAPLPDIHTRSHAAPTQQQRRRVQAQLLAAAGEYADATTVLQALVAELPDDAALRMALGDALSRQGRSEEAMEQARWLAQHLPPTDTNQQLALLRLWQRAGDMAEARALSLQLLQSAPADTDVLLHAARLERAGRQYAQAIGLFQRAWAREAHSAGMALTGTANTPGTPDTADTPQGKPLALTYSLQWPLPASTPAATPNTSGQTDALPGMPLALTYTLNASAPIHATAHTGHEALDKIATEVRTIEARRQVWIEGGQQTLEKNATEGISSLHGWERPMVAWMPRGYDGHYVLHVDQVQLDAGELPLQRDSARNYGQVAAWPEGDYRLGGTRQRSTGTNVGFGFVGDNLEWDIGATGIGFPVTNLVGGVSHSDSTDGFNYRFGVSRRPLTGNLMTYAGAHDPITGAVWGGVVATGLSTRVSTDIGPYSTSLSASYALLTGKNVRRNTRLQLRWAADRDVWQSSHSTVNLSLAVSAWRYGHDLSEFSWGHGGYYSPRNYLSLALPLEWSGRNGALTWLVRGAVSASRSSSRDSNFFPTNPALQAQASDLGGQPVYLGGRSTGLGRSFRAAIEYDLSQQLTLGAQLDLDRSAYYAPTSLLFYARYRFHPVLVPPENRPRPVQTYSSF</sequence>
<organism evidence="9 10">
    <name type="scientific">Simplicispira metamorpha</name>
    <dbReference type="NCBI Taxonomy" id="80881"/>
    <lineage>
        <taxon>Bacteria</taxon>
        <taxon>Pseudomonadati</taxon>
        <taxon>Pseudomonadota</taxon>
        <taxon>Betaproteobacteria</taxon>
        <taxon>Burkholderiales</taxon>
        <taxon>Comamonadaceae</taxon>
        <taxon>Simplicispira</taxon>
    </lineage>
</organism>
<dbReference type="SUPFAM" id="SSF48452">
    <property type="entry name" value="TPR-like"/>
    <property type="match status" value="2"/>
</dbReference>
<dbReference type="PROSITE" id="PS51257">
    <property type="entry name" value="PROKAR_LIPOPROTEIN"/>
    <property type="match status" value="1"/>
</dbReference>
<feature type="domain" description="Cellulose synthase operon C C-terminal" evidence="8">
    <location>
        <begin position="993"/>
        <end position="1328"/>
    </location>
</feature>
<evidence type="ECO:0000256" key="2">
    <source>
        <dbReference type="ARBA" id="ARBA00022729"/>
    </source>
</evidence>
<dbReference type="InterPro" id="IPR008410">
    <property type="entry name" value="BCSC_C"/>
</dbReference>
<name>A0A4R2N419_9BURK</name>
<dbReference type="PANTHER" id="PTHR45586">
    <property type="entry name" value="TPR REPEAT-CONTAINING PROTEIN PA4667"/>
    <property type="match status" value="1"/>
</dbReference>
<dbReference type="InterPro" id="IPR051012">
    <property type="entry name" value="CellSynth/LPSAsmb/PSIAsmb"/>
</dbReference>
<comment type="caution">
    <text evidence="9">The sequence shown here is derived from an EMBL/GenBank/DDBJ whole genome shotgun (WGS) entry which is preliminary data.</text>
</comment>
<evidence type="ECO:0000259" key="8">
    <source>
        <dbReference type="Pfam" id="PF05420"/>
    </source>
</evidence>
<dbReference type="Gene3D" id="1.25.40.10">
    <property type="entry name" value="Tetratricopeptide repeat domain"/>
    <property type="match status" value="5"/>
</dbReference>
<accession>A0A4R2N419</accession>
<dbReference type="InterPro" id="IPR011990">
    <property type="entry name" value="TPR-like_helical_dom_sf"/>
</dbReference>
<dbReference type="Pfam" id="PF13432">
    <property type="entry name" value="TPR_16"/>
    <property type="match status" value="1"/>
</dbReference>
<keyword evidence="3" id="KW-0677">Repeat</keyword>
<evidence type="ECO:0000256" key="6">
    <source>
        <dbReference type="SAM" id="MobiDB-lite"/>
    </source>
</evidence>
<dbReference type="PANTHER" id="PTHR45586:SF1">
    <property type="entry name" value="LIPOPOLYSACCHARIDE ASSEMBLY PROTEIN B"/>
    <property type="match status" value="1"/>
</dbReference>
<evidence type="ECO:0000313" key="10">
    <source>
        <dbReference type="Proteomes" id="UP000295182"/>
    </source>
</evidence>
<dbReference type="GO" id="GO:0006011">
    <property type="term" value="P:UDP-alpha-D-glucose metabolic process"/>
    <property type="evidence" value="ECO:0007669"/>
    <property type="project" value="InterPro"/>
</dbReference>
<dbReference type="PRINTS" id="PR01441">
    <property type="entry name" value="CELLSNTHASEC"/>
</dbReference>
<feature type="chain" id="PRO_5020935115" evidence="7">
    <location>
        <begin position="29"/>
        <end position="1347"/>
    </location>
</feature>
<reference evidence="9 10" key="1">
    <citation type="submission" date="2019-03" db="EMBL/GenBank/DDBJ databases">
        <title>Genomic Encyclopedia of Type Strains, Phase IV (KMG-IV): sequencing the most valuable type-strain genomes for metagenomic binning, comparative biology and taxonomic classification.</title>
        <authorList>
            <person name="Goeker M."/>
        </authorList>
    </citation>
    <scope>NUCLEOTIDE SEQUENCE [LARGE SCALE GENOMIC DNA]</scope>
    <source>
        <strain evidence="9 10">DSM 1837</strain>
    </source>
</reference>
<keyword evidence="10" id="KW-1185">Reference proteome</keyword>
<dbReference type="Pfam" id="PF14559">
    <property type="entry name" value="TPR_19"/>
    <property type="match status" value="2"/>
</dbReference>
<keyword evidence="5" id="KW-0135">Cellulose biosynthesis</keyword>
<dbReference type="InterPro" id="IPR019734">
    <property type="entry name" value="TPR_rpt"/>
</dbReference>
<evidence type="ECO:0000256" key="3">
    <source>
        <dbReference type="ARBA" id="ARBA00022737"/>
    </source>
</evidence>
<dbReference type="SMART" id="SM00028">
    <property type="entry name" value="TPR"/>
    <property type="match status" value="9"/>
</dbReference>
<dbReference type="Pfam" id="PF05420">
    <property type="entry name" value="BCSC_C"/>
    <property type="match status" value="1"/>
</dbReference>
<dbReference type="OrthoDB" id="174989at2"/>
<keyword evidence="4" id="KW-0802">TPR repeat</keyword>
<protein>
    <submittedName>
        <fullName evidence="9">Tfp pilus assembly protein PilF</fullName>
    </submittedName>
</protein>
<feature type="region of interest" description="Disordered" evidence="6">
    <location>
        <begin position="881"/>
        <end position="900"/>
    </location>
</feature>
<proteinExistence type="predicted"/>
<dbReference type="GO" id="GO:0019867">
    <property type="term" value="C:outer membrane"/>
    <property type="evidence" value="ECO:0007669"/>
    <property type="project" value="InterPro"/>
</dbReference>
<dbReference type="EMBL" id="SLXH01000027">
    <property type="protein sequence ID" value="TCP14981.1"/>
    <property type="molecule type" value="Genomic_DNA"/>
</dbReference>
<evidence type="ECO:0000313" key="9">
    <source>
        <dbReference type="EMBL" id="TCP14981.1"/>
    </source>
</evidence>